<dbReference type="AlphaFoldDB" id="A0A6N7PZW3"/>
<organism evidence="2 3">
    <name type="scientific">Polyangium spumosum</name>
    <dbReference type="NCBI Taxonomy" id="889282"/>
    <lineage>
        <taxon>Bacteria</taxon>
        <taxon>Pseudomonadati</taxon>
        <taxon>Myxococcota</taxon>
        <taxon>Polyangia</taxon>
        <taxon>Polyangiales</taxon>
        <taxon>Polyangiaceae</taxon>
        <taxon>Polyangium</taxon>
    </lineage>
</organism>
<dbReference type="SUPFAM" id="SSF55729">
    <property type="entry name" value="Acyl-CoA N-acyltransferases (Nat)"/>
    <property type="match status" value="1"/>
</dbReference>
<sequence>MLRIEVVDSDELGSGDRAALIDLCRRAYGEDLEAYLRDVGSGTHVMGYLGDRLVSHAMWVTRWLEPEGGPLLRTAYVELVATAPEEQQKGHASAVMRRLAEAIGDFDLGALSPKTAGIYERLGWVFWRGPLSIRGPEGLVPTPDEEIMILHLPRTPPLDTNAPLSAEWRKLEEWW</sequence>
<reference evidence="2 3" key="1">
    <citation type="submission" date="2019-10" db="EMBL/GenBank/DDBJ databases">
        <title>A soil myxobacterium in the family Polyangiaceae.</title>
        <authorList>
            <person name="Li Y."/>
            <person name="Wang J."/>
        </authorList>
    </citation>
    <scope>NUCLEOTIDE SEQUENCE [LARGE SCALE GENOMIC DNA]</scope>
    <source>
        <strain evidence="2 3">DSM 14734</strain>
    </source>
</reference>
<dbReference type="RefSeq" id="WP_153824316.1">
    <property type="nucleotide sequence ID" value="NZ_WJIE01000018.1"/>
</dbReference>
<dbReference type="Pfam" id="PF13527">
    <property type="entry name" value="Acetyltransf_9"/>
    <property type="match status" value="1"/>
</dbReference>
<dbReference type="PROSITE" id="PS51186">
    <property type="entry name" value="GNAT"/>
    <property type="match status" value="1"/>
</dbReference>
<dbReference type="GO" id="GO:0016747">
    <property type="term" value="F:acyltransferase activity, transferring groups other than amino-acyl groups"/>
    <property type="evidence" value="ECO:0007669"/>
    <property type="project" value="InterPro"/>
</dbReference>
<protein>
    <submittedName>
        <fullName evidence="2">GNAT family N-acetyltransferase</fullName>
    </submittedName>
</protein>
<dbReference type="OrthoDB" id="70281at2"/>
<dbReference type="InterPro" id="IPR000182">
    <property type="entry name" value="GNAT_dom"/>
</dbReference>
<proteinExistence type="predicted"/>
<accession>A0A6N7PZW3</accession>
<evidence type="ECO:0000313" key="2">
    <source>
        <dbReference type="EMBL" id="MRG97533.1"/>
    </source>
</evidence>
<name>A0A6N7PZW3_9BACT</name>
<evidence type="ECO:0000259" key="1">
    <source>
        <dbReference type="PROSITE" id="PS51186"/>
    </source>
</evidence>
<feature type="domain" description="N-acetyltransferase" evidence="1">
    <location>
        <begin position="4"/>
        <end position="153"/>
    </location>
</feature>
<dbReference type="Gene3D" id="3.40.630.30">
    <property type="match status" value="1"/>
</dbReference>
<dbReference type="EMBL" id="WJIE01000018">
    <property type="protein sequence ID" value="MRG97533.1"/>
    <property type="molecule type" value="Genomic_DNA"/>
</dbReference>
<gene>
    <name evidence="2" type="ORF">GF068_37230</name>
</gene>
<keyword evidence="2" id="KW-0808">Transferase</keyword>
<comment type="caution">
    <text evidence="2">The sequence shown here is derived from an EMBL/GenBank/DDBJ whole genome shotgun (WGS) entry which is preliminary data.</text>
</comment>
<keyword evidence="3" id="KW-1185">Reference proteome</keyword>
<dbReference type="Proteomes" id="UP000440224">
    <property type="component" value="Unassembled WGS sequence"/>
</dbReference>
<evidence type="ECO:0000313" key="3">
    <source>
        <dbReference type="Proteomes" id="UP000440224"/>
    </source>
</evidence>
<dbReference type="InterPro" id="IPR016181">
    <property type="entry name" value="Acyl_CoA_acyltransferase"/>
</dbReference>